<keyword evidence="1" id="KW-1133">Transmembrane helix</keyword>
<dbReference type="Proteomes" id="UP000177486">
    <property type="component" value="Unassembled WGS sequence"/>
</dbReference>
<evidence type="ECO:0000313" key="2">
    <source>
        <dbReference type="EMBL" id="OGZ30323.1"/>
    </source>
</evidence>
<evidence type="ECO:0000313" key="3">
    <source>
        <dbReference type="Proteomes" id="UP000177486"/>
    </source>
</evidence>
<keyword evidence="1" id="KW-0812">Transmembrane</keyword>
<keyword evidence="1" id="KW-0472">Membrane</keyword>
<dbReference type="Pfam" id="PF14584">
    <property type="entry name" value="DUF4446"/>
    <property type="match status" value="1"/>
</dbReference>
<dbReference type="AlphaFoldDB" id="A0A1G2EX52"/>
<comment type="caution">
    <text evidence="2">The sequence shown here is derived from an EMBL/GenBank/DDBJ whole genome shotgun (WGS) entry which is preliminary data.</text>
</comment>
<feature type="transmembrane region" description="Helical" evidence="1">
    <location>
        <begin position="7"/>
        <end position="28"/>
    </location>
</feature>
<dbReference type="EMBL" id="MHMQ01000022">
    <property type="protein sequence ID" value="OGZ30323.1"/>
    <property type="molecule type" value="Genomic_DNA"/>
</dbReference>
<protein>
    <recommendedName>
        <fullName evidence="4">DUF4446 domain-containing protein</fullName>
    </recommendedName>
</protein>
<dbReference type="InterPro" id="IPR027981">
    <property type="entry name" value="DUF4446"/>
</dbReference>
<sequence>MIFGRDFLFWIAVASAVLSLAALVWLTLLQFRLKKLFRGQKAENLQNVLAEIQDSLRYFSEKEKETGAFLEQVERRIGRSAQHLGLVRFNPYEGVGGDQSFSIAVLDEQKNGFVVTGLYGRDSSRIYAKPVTEGASQYQLSDEEKGAIEKALGRYA</sequence>
<accession>A0A1G2EX52</accession>
<evidence type="ECO:0000256" key="1">
    <source>
        <dbReference type="SAM" id="Phobius"/>
    </source>
</evidence>
<proteinExistence type="predicted"/>
<organism evidence="2 3">
    <name type="scientific">Candidatus Niyogibacteria bacterium RIFCSPLOWO2_01_FULL_45_48</name>
    <dbReference type="NCBI Taxonomy" id="1801724"/>
    <lineage>
        <taxon>Bacteria</taxon>
        <taxon>Candidatus Niyogiibacteriota</taxon>
    </lineage>
</organism>
<gene>
    <name evidence="2" type="ORF">A2931_03515</name>
</gene>
<evidence type="ECO:0008006" key="4">
    <source>
        <dbReference type="Google" id="ProtNLM"/>
    </source>
</evidence>
<reference evidence="2 3" key="1">
    <citation type="journal article" date="2016" name="Nat. Commun.">
        <title>Thousands of microbial genomes shed light on interconnected biogeochemical processes in an aquifer system.</title>
        <authorList>
            <person name="Anantharaman K."/>
            <person name="Brown C.T."/>
            <person name="Hug L.A."/>
            <person name="Sharon I."/>
            <person name="Castelle C.J."/>
            <person name="Probst A.J."/>
            <person name="Thomas B.C."/>
            <person name="Singh A."/>
            <person name="Wilkins M.J."/>
            <person name="Karaoz U."/>
            <person name="Brodie E.L."/>
            <person name="Williams K.H."/>
            <person name="Hubbard S.S."/>
            <person name="Banfield J.F."/>
        </authorList>
    </citation>
    <scope>NUCLEOTIDE SEQUENCE [LARGE SCALE GENOMIC DNA]</scope>
</reference>
<name>A0A1G2EX52_9BACT</name>